<comment type="caution">
    <text evidence="1">The sequence shown here is derived from an EMBL/GenBank/DDBJ whole genome shotgun (WGS) entry which is preliminary data.</text>
</comment>
<organism evidence="1 2">
    <name type="scientific">Myotis myotis</name>
    <name type="common">Greater mouse-eared bat</name>
    <name type="synonym">Vespertilio myotis</name>
    <dbReference type="NCBI Taxonomy" id="51298"/>
    <lineage>
        <taxon>Eukaryota</taxon>
        <taxon>Metazoa</taxon>
        <taxon>Chordata</taxon>
        <taxon>Craniata</taxon>
        <taxon>Vertebrata</taxon>
        <taxon>Euteleostomi</taxon>
        <taxon>Mammalia</taxon>
        <taxon>Eutheria</taxon>
        <taxon>Laurasiatheria</taxon>
        <taxon>Chiroptera</taxon>
        <taxon>Yangochiroptera</taxon>
        <taxon>Vespertilionidae</taxon>
        <taxon>Myotis</taxon>
    </lineage>
</organism>
<dbReference type="EMBL" id="JABWUV010000013">
    <property type="protein sequence ID" value="KAF6310727.1"/>
    <property type="molecule type" value="Genomic_DNA"/>
</dbReference>
<dbReference type="AlphaFoldDB" id="A0A7J7UCR7"/>
<name>A0A7J7UCR7_MYOMY</name>
<accession>A0A7J7UCR7</accession>
<gene>
    <name evidence="1" type="ORF">mMyoMyo1_008777</name>
</gene>
<evidence type="ECO:0000313" key="2">
    <source>
        <dbReference type="Proteomes" id="UP000527355"/>
    </source>
</evidence>
<evidence type="ECO:0000313" key="1">
    <source>
        <dbReference type="EMBL" id="KAF6310727.1"/>
    </source>
</evidence>
<keyword evidence="2" id="KW-1185">Reference proteome</keyword>
<reference evidence="1 2" key="1">
    <citation type="journal article" date="2020" name="Nature">
        <title>Six reference-quality genomes reveal evolution of bat adaptations.</title>
        <authorList>
            <person name="Jebb D."/>
            <person name="Huang Z."/>
            <person name="Pippel M."/>
            <person name="Hughes G.M."/>
            <person name="Lavrichenko K."/>
            <person name="Devanna P."/>
            <person name="Winkler S."/>
            <person name="Jermiin L.S."/>
            <person name="Skirmuntt E.C."/>
            <person name="Katzourakis A."/>
            <person name="Burkitt-Gray L."/>
            <person name="Ray D.A."/>
            <person name="Sullivan K.A.M."/>
            <person name="Roscito J.G."/>
            <person name="Kirilenko B.M."/>
            <person name="Davalos L.M."/>
            <person name="Corthals A.P."/>
            <person name="Power M.L."/>
            <person name="Jones G."/>
            <person name="Ransome R.D."/>
            <person name="Dechmann D.K.N."/>
            <person name="Locatelli A.G."/>
            <person name="Puechmaille S.J."/>
            <person name="Fedrigo O."/>
            <person name="Jarvis E.D."/>
            <person name="Hiller M."/>
            <person name="Vernes S.C."/>
            <person name="Myers E.W."/>
            <person name="Teeling E.C."/>
        </authorList>
    </citation>
    <scope>NUCLEOTIDE SEQUENCE [LARGE SCALE GENOMIC DNA]</scope>
    <source>
        <strain evidence="1">MMyoMyo1</strain>
        <tissue evidence="1">Flight muscle</tissue>
    </source>
</reference>
<sequence>MVTVRARSLLAISIFHTNFPRGLGGERAGLSSPLELGEGRIQGEKVTLINQPVRFCMPPPAPTTSLIRTCCALSTARVPNAALKPILRGVLTAMAHHCLPSPALVLTRHGRHLLCPISAYWAGVGGGGGVWGPRAEEAPSPSKGATAKCSLSLGLAFPAGTRRRWSVAQKGAPVLV</sequence>
<dbReference type="Proteomes" id="UP000527355">
    <property type="component" value="Unassembled WGS sequence"/>
</dbReference>
<proteinExistence type="predicted"/>
<protein>
    <submittedName>
        <fullName evidence="1">Uncharacterized protein</fullName>
    </submittedName>
</protein>